<dbReference type="Pfam" id="PF13639">
    <property type="entry name" value="zf-RING_2"/>
    <property type="match status" value="1"/>
</dbReference>
<evidence type="ECO:0000313" key="7">
    <source>
        <dbReference type="Proteomes" id="UP000499080"/>
    </source>
</evidence>
<evidence type="ECO:0000256" key="3">
    <source>
        <dbReference type="ARBA" id="ARBA00022833"/>
    </source>
</evidence>
<dbReference type="SMART" id="SM00184">
    <property type="entry name" value="RING"/>
    <property type="match status" value="1"/>
</dbReference>
<dbReference type="PANTHER" id="PTHR45969">
    <property type="entry name" value="RING ZINC FINGER PROTEIN-RELATED"/>
    <property type="match status" value="1"/>
</dbReference>
<sequence>MNECIICFEKLETDTFPLNCLHVYHLKCIERWISKGSRTCPICRAPVDEFDKLSLDDDSDDDSVLNISFLPPPSQRVYNIYGRIIAELEETNWLGLGFTTSANPLMNW</sequence>
<keyword evidence="1" id="KW-0479">Metal-binding</keyword>
<gene>
    <name evidence="6" type="ORF">AVEN_122868_1</name>
</gene>
<dbReference type="GO" id="GO:0016567">
    <property type="term" value="P:protein ubiquitination"/>
    <property type="evidence" value="ECO:0007669"/>
    <property type="project" value="TreeGrafter"/>
</dbReference>
<evidence type="ECO:0000256" key="2">
    <source>
        <dbReference type="ARBA" id="ARBA00022771"/>
    </source>
</evidence>
<dbReference type="PANTHER" id="PTHR45969:SF69">
    <property type="entry name" value="FINGER DOMAIN PROTEIN, PUTATIVE (AFU_ORTHOLOGUE AFUA_3G12190)-RELATED"/>
    <property type="match status" value="1"/>
</dbReference>
<name>A0A4Y2QQX0_ARAVE</name>
<proteinExistence type="predicted"/>
<dbReference type="InterPro" id="IPR013083">
    <property type="entry name" value="Znf_RING/FYVE/PHD"/>
</dbReference>
<dbReference type="InterPro" id="IPR011016">
    <property type="entry name" value="Znf_RING-CH"/>
</dbReference>
<dbReference type="OrthoDB" id="8062037at2759"/>
<evidence type="ECO:0000313" key="6">
    <source>
        <dbReference type="EMBL" id="GBN65646.1"/>
    </source>
</evidence>
<evidence type="ECO:0000256" key="1">
    <source>
        <dbReference type="ARBA" id="ARBA00022723"/>
    </source>
</evidence>
<dbReference type="SMART" id="SM00744">
    <property type="entry name" value="RINGv"/>
    <property type="match status" value="1"/>
</dbReference>
<dbReference type="InterPro" id="IPR001841">
    <property type="entry name" value="Znf_RING"/>
</dbReference>
<evidence type="ECO:0000256" key="4">
    <source>
        <dbReference type="PROSITE-ProRule" id="PRU00175"/>
    </source>
</evidence>
<dbReference type="EMBL" id="BGPR01014537">
    <property type="protein sequence ID" value="GBN65646.1"/>
    <property type="molecule type" value="Genomic_DNA"/>
</dbReference>
<keyword evidence="3" id="KW-0862">Zinc</keyword>
<keyword evidence="7" id="KW-1185">Reference proteome</keyword>
<dbReference type="CDD" id="cd16448">
    <property type="entry name" value="RING-H2"/>
    <property type="match status" value="1"/>
</dbReference>
<accession>A0A4Y2QQX0</accession>
<dbReference type="SUPFAM" id="SSF57850">
    <property type="entry name" value="RING/U-box"/>
    <property type="match status" value="1"/>
</dbReference>
<dbReference type="GO" id="GO:0061630">
    <property type="term" value="F:ubiquitin protein ligase activity"/>
    <property type="evidence" value="ECO:0007669"/>
    <property type="project" value="TreeGrafter"/>
</dbReference>
<feature type="domain" description="RING-type" evidence="5">
    <location>
        <begin position="4"/>
        <end position="44"/>
    </location>
</feature>
<organism evidence="6 7">
    <name type="scientific">Araneus ventricosus</name>
    <name type="common">Orbweaver spider</name>
    <name type="synonym">Epeira ventricosa</name>
    <dbReference type="NCBI Taxonomy" id="182803"/>
    <lineage>
        <taxon>Eukaryota</taxon>
        <taxon>Metazoa</taxon>
        <taxon>Ecdysozoa</taxon>
        <taxon>Arthropoda</taxon>
        <taxon>Chelicerata</taxon>
        <taxon>Arachnida</taxon>
        <taxon>Araneae</taxon>
        <taxon>Araneomorphae</taxon>
        <taxon>Entelegynae</taxon>
        <taxon>Araneoidea</taxon>
        <taxon>Araneidae</taxon>
        <taxon>Araneus</taxon>
    </lineage>
</organism>
<dbReference type="AlphaFoldDB" id="A0A4Y2QQX0"/>
<dbReference type="Proteomes" id="UP000499080">
    <property type="component" value="Unassembled WGS sequence"/>
</dbReference>
<comment type="caution">
    <text evidence="6">The sequence shown here is derived from an EMBL/GenBank/DDBJ whole genome shotgun (WGS) entry which is preliminary data.</text>
</comment>
<dbReference type="PROSITE" id="PS50089">
    <property type="entry name" value="ZF_RING_2"/>
    <property type="match status" value="1"/>
</dbReference>
<reference evidence="6 7" key="1">
    <citation type="journal article" date="2019" name="Sci. Rep.">
        <title>Orb-weaving spider Araneus ventricosus genome elucidates the spidroin gene catalogue.</title>
        <authorList>
            <person name="Kono N."/>
            <person name="Nakamura H."/>
            <person name="Ohtoshi R."/>
            <person name="Moran D.A.P."/>
            <person name="Shinohara A."/>
            <person name="Yoshida Y."/>
            <person name="Fujiwara M."/>
            <person name="Mori M."/>
            <person name="Tomita M."/>
            <person name="Arakawa K."/>
        </authorList>
    </citation>
    <scope>NUCLEOTIDE SEQUENCE [LARGE SCALE GENOMIC DNA]</scope>
</reference>
<dbReference type="GO" id="GO:0008270">
    <property type="term" value="F:zinc ion binding"/>
    <property type="evidence" value="ECO:0007669"/>
    <property type="project" value="UniProtKB-KW"/>
</dbReference>
<evidence type="ECO:0000259" key="5">
    <source>
        <dbReference type="PROSITE" id="PS50089"/>
    </source>
</evidence>
<keyword evidence="2 4" id="KW-0863">Zinc-finger</keyword>
<protein>
    <recommendedName>
        <fullName evidence="5">RING-type domain-containing protein</fullName>
    </recommendedName>
</protein>
<dbReference type="Gene3D" id="3.30.40.10">
    <property type="entry name" value="Zinc/RING finger domain, C3HC4 (zinc finger)"/>
    <property type="match status" value="1"/>
</dbReference>